<protein>
    <submittedName>
        <fullName evidence="1">Uncharacterized protein</fullName>
    </submittedName>
</protein>
<keyword evidence="2" id="KW-1185">Reference proteome</keyword>
<reference evidence="1 2" key="2">
    <citation type="journal article" date="2007" name="BMC Biol.">
        <title>A 100%-complete sequence reveals unusually simple genomic features in the hot-spring red alga Cyanidioschyzon merolae.</title>
        <authorList>
            <person name="Nozaki H."/>
            <person name="Takano H."/>
            <person name="Misumi O."/>
            <person name="Terasawa K."/>
            <person name="Matsuzaki M."/>
            <person name="Maruyama S."/>
            <person name="Nishida K."/>
            <person name="Yagisawa F."/>
            <person name="Yoshida Y."/>
            <person name="Fujiwara T."/>
            <person name="Takio S."/>
            <person name="Tamura K."/>
            <person name="Chung S.J."/>
            <person name="Nakamura S."/>
            <person name="Kuroiwa H."/>
            <person name="Tanaka K."/>
            <person name="Sato N."/>
            <person name="Kuroiwa T."/>
        </authorList>
    </citation>
    <scope>NUCLEOTIDE SEQUENCE [LARGE SCALE GENOMIC DNA]</scope>
    <source>
        <strain evidence="1 2">10D</strain>
    </source>
</reference>
<dbReference type="Gramene" id="CMR361CT">
    <property type="protein sequence ID" value="CMR361CT"/>
    <property type="gene ID" value="CMR361C"/>
</dbReference>
<evidence type="ECO:0000313" key="2">
    <source>
        <dbReference type="Proteomes" id="UP000007014"/>
    </source>
</evidence>
<sequence length="171" mass="19650">MPTATYAALIHADLDVLWGLLLDKLQSDEQFMPGLERAEIVPLSVAEDPTGVARFRQQHDRRLYFSDGRLVEERVTIDEERKNILLELRNDARYTGYVSTVLLPCPFPEATSGAHVLVRTMDWRAKRSLTDDEIEEGELLATKIRESTLRLKHEVESLRWSLDDSKDPDDE</sequence>
<gene>
    <name evidence="1" type="ORF">CYME_CMR361C</name>
</gene>
<evidence type="ECO:0000313" key="1">
    <source>
        <dbReference type="EMBL" id="BAM82558.1"/>
    </source>
</evidence>
<dbReference type="Proteomes" id="UP000007014">
    <property type="component" value="Chromosome 18"/>
</dbReference>
<dbReference type="AlphaFoldDB" id="M1VLH4"/>
<name>M1VLH4_CYAM1</name>
<organism evidence="1 2">
    <name type="scientific">Cyanidioschyzon merolae (strain NIES-3377 / 10D)</name>
    <name type="common">Unicellular red alga</name>
    <dbReference type="NCBI Taxonomy" id="280699"/>
    <lineage>
        <taxon>Eukaryota</taxon>
        <taxon>Rhodophyta</taxon>
        <taxon>Bangiophyceae</taxon>
        <taxon>Cyanidiales</taxon>
        <taxon>Cyanidiaceae</taxon>
        <taxon>Cyanidioschyzon</taxon>
    </lineage>
</organism>
<dbReference type="GeneID" id="16997010"/>
<proteinExistence type="predicted"/>
<dbReference type="HOGENOM" id="CLU_1565098_0_0_1"/>
<dbReference type="EMBL" id="AP006500">
    <property type="protein sequence ID" value="BAM82558.1"/>
    <property type="molecule type" value="Genomic_DNA"/>
</dbReference>
<dbReference type="KEGG" id="cme:CYME_CMR361C"/>
<reference evidence="1 2" key="1">
    <citation type="journal article" date="2004" name="Nature">
        <title>Genome sequence of the ultrasmall unicellular red alga Cyanidioschyzon merolae 10D.</title>
        <authorList>
            <person name="Matsuzaki M."/>
            <person name="Misumi O."/>
            <person name="Shin-i T."/>
            <person name="Maruyama S."/>
            <person name="Takahara M."/>
            <person name="Miyagishima S."/>
            <person name="Mori T."/>
            <person name="Nishida K."/>
            <person name="Yagisawa F."/>
            <person name="Nishida K."/>
            <person name="Yoshida Y."/>
            <person name="Nishimura Y."/>
            <person name="Nakao S."/>
            <person name="Kobayashi T."/>
            <person name="Momoyama Y."/>
            <person name="Higashiyama T."/>
            <person name="Minoda A."/>
            <person name="Sano M."/>
            <person name="Nomoto H."/>
            <person name="Oishi K."/>
            <person name="Hayashi H."/>
            <person name="Ohta F."/>
            <person name="Nishizaka S."/>
            <person name="Haga S."/>
            <person name="Miura S."/>
            <person name="Morishita T."/>
            <person name="Kabeya Y."/>
            <person name="Terasawa K."/>
            <person name="Suzuki Y."/>
            <person name="Ishii Y."/>
            <person name="Asakawa S."/>
            <person name="Takano H."/>
            <person name="Ohta N."/>
            <person name="Kuroiwa H."/>
            <person name="Tanaka K."/>
            <person name="Shimizu N."/>
            <person name="Sugano S."/>
            <person name="Sato N."/>
            <person name="Nozaki H."/>
            <person name="Ogasawara N."/>
            <person name="Kohara Y."/>
            <person name="Kuroiwa T."/>
        </authorList>
    </citation>
    <scope>NUCLEOTIDE SEQUENCE [LARGE SCALE GENOMIC DNA]</scope>
    <source>
        <strain evidence="1 2">10D</strain>
    </source>
</reference>
<dbReference type="OrthoDB" id="10361829at2759"/>
<accession>M1VLH4</accession>
<dbReference type="RefSeq" id="XP_005538594.1">
    <property type="nucleotide sequence ID" value="XM_005538537.1"/>
</dbReference>